<dbReference type="GO" id="GO:0003723">
    <property type="term" value="F:RNA binding"/>
    <property type="evidence" value="ECO:0007669"/>
    <property type="project" value="InterPro"/>
</dbReference>
<dbReference type="Pfam" id="PF00445">
    <property type="entry name" value="Ribonuclease_T2"/>
    <property type="match status" value="1"/>
</dbReference>
<dbReference type="PANTHER" id="PTHR11240">
    <property type="entry name" value="RIBONUCLEASE T2"/>
    <property type="match status" value="1"/>
</dbReference>
<evidence type="ECO:0000256" key="4">
    <source>
        <dbReference type="ARBA" id="ARBA00022801"/>
    </source>
</evidence>
<dbReference type="InterPro" id="IPR033697">
    <property type="entry name" value="Ribonuclease_T2_eukaryotic"/>
</dbReference>
<evidence type="ECO:0000256" key="9">
    <source>
        <dbReference type="SAM" id="SignalP"/>
    </source>
</evidence>
<comment type="caution">
    <text evidence="10">The sequence shown here is derived from an EMBL/GenBank/DDBJ whole genome shotgun (WGS) entry which is preliminary data.</text>
</comment>
<feature type="active site" evidence="7">
    <location>
        <position position="63"/>
    </location>
</feature>
<keyword evidence="2" id="KW-0540">Nuclease</keyword>
<feature type="signal peptide" evidence="9">
    <location>
        <begin position="1"/>
        <end position="25"/>
    </location>
</feature>
<keyword evidence="6" id="KW-0456">Lyase</keyword>
<feature type="chain" id="PRO_5041202654" evidence="9">
    <location>
        <begin position="26"/>
        <end position="248"/>
    </location>
</feature>
<feature type="active site" evidence="7">
    <location>
        <position position="121"/>
    </location>
</feature>
<comment type="similarity">
    <text evidence="1 8">Belongs to the RNase T2 family.</text>
</comment>
<dbReference type="InterPro" id="IPR033130">
    <property type="entry name" value="RNase_T2_His_AS_2"/>
</dbReference>
<dbReference type="AlphaFoldDB" id="A0AA38C583"/>
<accession>A0AA38C583</accession>
<evidence type="ECO:0000256" key="7">
    <source>
        <dbReference type="PIRSR" id="PIRSR633697-1"/>
    </source>
</evidence>
<dbReference type="PROSITE" id="PS00530">
    <property type="entry name" value="RNASE_T2_1"/>
    <property type="match status" value="1"/>
</dbReference>
<dbReference type="GO" id="GO:0005576">
    <property type="term" value="C:extracellular region"/>
    <property type="evidence" value="ECO:0007669"/>
    <property type="project" value="TreeGrafter"/>
</dbReference>
<dbReference type="OMA" id="NYAKCRG"/>
<dbReference type="PROSITE" id="PS00531">
    <property type="entry name" value="RNASE_T2_2"/>
    <property type="match status" value="1"/>
</dbReference>
<name>A0AA38C583_TAXCH</name>
<protein>
    <submittedName>
        <fullName evidence="10">Uncharacterized protein</fullName>
    </submittedName>
</protein>
<organism evidence="10 11">
    <name type="scientific">Taxus chinensis</name>
    <name type="common">Chinese yew</name>
    <name type="synonym">Taxus wallichiana var. chinensis</name>
    <dbReference type="NCBI Taxonomy" id="29808"/>
    <lineage>
        <taxon>Eukaryota</taxon>
        <taxon>Viridiplantae</taxon>
        <taxon>Streptophyta</taxon>
        <taxon>Embryophyta</taxon>
        <taxon>Tracheophyta</taxon>
        <taxon>Spermatophyta</taxon>
        <taxon>Pinopsida</taxon>
        <taxon>Pinidae</taxon>
        <taxon>Conifers II</taxon>
        <taxon>Cupressales</taxon>
        <taxon>Taxaceae</taxon>
        <taxon>Taxus</taxon>
    </lineage>
</organism>
<evidence type="ECO:0000256" key="1">
    <source>
        <dbReference type="ARBA" id="ARBA00007469"/>
    </source>
</evidence>
<feature type="active site" evidence="7">
    <location>
        <position position="117"/>
    </location>
</feature>
<dbReference type="GO" id="GO:0033897">
    <property type="term" value="F:ribonuclease T2 activity"/>
    <property type="evidence" value="ECO:0007669"/>
    <property type="project" value="InterPro"/>
</dbReference>
<evidence type="ECO:0000256" key="3">
    <source>
        <dbReference type="ARBA" id="ARBA00022759"/>
    </source>
</evidence>
<dbReference type="InterPro" id="IPR001568">
    <property type="entry name" value="RNase_T2-like"/>
</dbReference>
<evidence type="ECO:0000256" key="2">
    <source>
        <dbReference type="ARBA" id="ARBA00022722"/>
    </source>
</evidence>
<keyword evidence="3" id="KW-0255">Endonuclease</keyword>
<sequence length="248" mass="28190">MGSYSRMQSLILLVFLFEFYAVATASSFDFYYFVQQWPGSFCDTKRGCCYPLTGKPASDFSIHGLWPNYKTGKWPQFCNSSNEFEFSQISDLVEELNEYWGSLSCPSSNGHRFWEHEWEKHGTCSLNLNQHEYFDKALSLRRKIDILGALKFAGIRPDGAEYRVSDIKEAIRDATGELPGVDCNVSEEGESQLFEIYVCVDKFDASTIIKCPLYPHSRCASTVKFPPFGDEEDLVESSNEQKIAGSDD</sequence>
<keyword evidence="9" id="KW-0732">Signal</keyword>
<evidence type="ECO:0000256" key="6">
    <source>
        <dbReference type="ARBA" id="ARBA00023239"/>
    </source>
</evidence>
<evidence type="ECO:0000256" key="5">
    <source>
        <dbReference type="ARBA" id="ARBA00023157"/>
    </source>
</evidence>
<dbReference type="CDD" id="cd01061">
    <property type="entry name" value="RNase_T2_euk"/>
    <property type="match status" value="1"/>
</dbReference>
<keyword evidence="4" id="KW-0378">Hydrolase</keyword>
<feature type="non-terminal residue" evidence="10">
    <location>
        <position position="1"/>
    </location>
</feature>
<dbReference type="Gene3D" id="3.90.730.10">
    <property type="entry name" value="Ribonuclease T2-like"/>
    <property type="match status" value="1"/>
</dbReference>
<keyword evidence="11" id="KW-1185">Reference proteome</keyword>
<gene>
    <name evidence="10" type="ORF">KI387_034521</name>
</gene>
<evidence type="ECO:0000313" key="10">
    <source>
        <dbReference type="EMBL" id="KAH9290404.1"/>
    </source>
</evidence>
<evidence type="ECO:0000256" key="8">
    <source>
        <dbReference type="RuleBase" id="RU004328"/>
    </source>
</evidence>
<dbReference type="EMBL" id="JAHRHJ020003813">
    <property type="protein sequence ID" value="KAH9290404.1"/>
    <property type="molecule type" value="Genomic_DNA"/>
</dbReference>
<dbReference type="InterPro" id="IPR036430">
    <property type="entry name" value="RNase_T2-like_sf"/>
</dbReference>
<reference evidence="10 11" key="1">
    <citation type="journal article" date="2021" name="Nat. Plants">
        <title>The Taxus genome provides insights into paclitaxel biosynthesis.</title>
        <authorList>
            <person name="Xiong X."/>
            <person name="Gou J."/>
            <person name="Liao Q."/>
            <person name="Li Y."/>
            <person name="Zhou Q."/>
            <person name="Bi G."/>
            <person name="Li C."/>
            <person name="Du R."/>
            <person name="Wang X."/>
            <person name="Sun T."/>
            <person name="Guo L."/>
            <person name="Liang H."/>
            <person name="Lu P."/>
            <person name="Wu Y."/>
            <person name="Zhang Z."/>
            <person name="Ro D.K."/>
            <person name="Shang Y."/>
            <person name="Huang S."/>
            <person name="Yan J."/>
        </authorList>
    </citation>
    <scope>NUCLEOTIDE SEQUENCE [LARGE SCALE GENOMIC DNA]</scope>
    <source>
        <strain evidence="10">Ta-2019</strain>
    </source>
</reference>
<dbReference type="SUPFAM" id="SSF55895">
    <property type="entry name" value="Ribonuclease Rh-like"/>
    <property type="match status" value="1"/>
</dbReference>
<proteinExistence type="inferred from homology"/>
<dbReference type="Proteomes" id="UP000824469">
    <property type="component" value="Unassembled WGS sequence"/>
</dbReference>
<dbReference type="GO" id="GO:0006401">
    <property type="term" value="P:RNA catabolic process"/>
    <property type="evidence" value="ECO:0007669"/>
    <property type="project" value="TreeGrafter"/>
</dbReference>
<dbReference type="GO" id="GO:0016787">
    <property type="term" value="F:hydrolase activity"/>
    <property type="evidence" value="ECO:0007669"/>
    <property type="project" value="UniProtKB-KW"/>
</dbReference>
<evidence type="ECO:0000313" key="11">
    <source>
        <dbReference type="Proteomes" id="UP000824469"/>
    </source>
</evidence>
<keyword evidence="5" id="KW-1015">Disulfide bond</keyword>
<dbReference type="PANTHER" id="PTHR11240:SF75">
    <property type="entry name" value="RIBONUCLEASE 3"/>
    <property type="match status" value="1"/>
</dbReference>
<dbReference type="InterPro" id="IPR018188">
    <property type="entry name" value="RNase_T2_His_AS_1"/>
</dbReference>